<feature type="compositionally biased region" description="Polar residues" evidence="5">
    <location>
        <begin position="78"/>
        <end position="88"/>
    </location>
</feature>
<evidence type="ECO:0000313" key="7">
    <source>
        <dbReference type="EMBL" id="KAK8048923.1"/>
    </source>
</evidence>
<dbReference type="PANTHER" id="PTHR11462:SF35">
    <property type="entry name" value="TRANSCRIPTION FACTOR JRA"/>
    <property type="match status" value="1"/>
</dbReference>
<evidence type="ECO:0000259" key="6">
    <source>
        <dbReference type="PROSITE" id="PS50217"/>
    </source>
</evidence>
<name>A0ABR1TQQ4_9PEZI</name>
<dbReference type="Pfam" id="PF00170">
    <property type="entry name" value="bZIP_1"/>
    <property type="match status" value="1"/>
</dbReference>
<dbReference type="Gene3D" id="1.20.5.170">
    <property type="match status" value="1"/>
</dbReference>
<evidence type="ECO:0000256" key="1">
    <source>
        <dbReference type="ARBA" id="ARBA00006882"/>
    </source>
</evidence>
<dbReference type="InterPro" id="IPR004827">
    <property type="entry name" value="bZIP"/>
</dbReference>
<dbReference type="PRINTS" id="PR00043">
    <property type="entry name" value="LEUZIPPRJUN"/>
</dbReference>
<dbReference type="Proteomes" id="UP001480595">
    <property type="component" value="Unassembled WGS sequence"/>
</dbReference>
<dbReference type="EMBL" id="JAQQWL010000011">
    <property type="protein sequence ID" value="KAK8048923.1"/>
    <property type="molecule type" value="Genomic_DNA"/>
</dbReference>
<protein>
    <submittedName>
        <fullName evidence="7">BZIP transcription factor</fullName>
    </submittedName>
</protein>
<dbReference type="InterPro" id="IPR050946">
    <property type="entry name" value="AP-1_TF_bZIP"/>
</dbReference>
<evidence type="ECO:0000256" key="4">
    <source>
        <dbReference type="ARBA" id="ARBA00023163"/>
    </source>
</evidence>
<keyword evidence="2" id="KW-0805">Transcription regulation</keyword>
<sequence length="245" mass="27317">MSADHMNYFNATDFGPPTASSGGYYSSLEEDQYDYSFPARQNIEQYNLPHQFGHSATNLSHQVNQALSQQQQQQQQQHHLSPTATLAGNGQGLSGHTYFSGHGHGPTAPHIEYEQSSHGDSPVDLNDDHEAALNALRSQGRLGSGDMGSSISVLEVTTAARGQRHERNREKNRLAASKCREKSKKYVDELRERERELAAQRASLSQHAASLREDVLWLKNEILRHGDCNCEFIQNYLATAARQIT</sequence>
<accession>A0ABR1TQQ4</accession>
<evidence type="ECO:0000256" key="3">
    <source>
        <dbReference type="ARBA" id="ARBA00023125"/>
    </source>
</evidence>
<dbReference type="PANTHER" id="PTHR11462">
    <property type="entry name" value="JUN TRANSCRIPTION FACTOR-RELATED"/>
    <property type="match status" value="1"/>
</dbReference>
<dbReference type="SMART" id="SM00338">
    <property type="entry name" value="BRLZ"/>
    <property type="match status" value="1"/>
</dbReference>
<evidence type="ECO:0000256" key="5">
    <source>
        <dbReference type="SAM" id="MobiDB-lite"/>
    </source>
</evidence>
<dbReference type="RefSeq" id="XP_066711172.1">
    <property type="nucleotide sequence ID" value="XM_066862062.1"/>
</dbReference>
<keyword evidence="3" id="KW-0238">DNA-binding</keyword>
<gene>
    <name evidence="7" type="ORF">PG994_010653</name>
</gene>
<proteinExistence type="inferred from homology"/>
<evidence type="ECO:0000313" key="8">
    <source>
        <dbReference type="Proteomes" id="UP001480595"/>
    </source>
</evidence>
<evidence type="ECO:0000256" key="2">
    <source>
        <dbReference type="ARBA" id="ARBA00023015"/>
    </source>
</evidence>
<comment type="similarity">
    <text evidence="1">Belongs to the bZIP family. Jun subfamily.</text>
</comment>
<dbReference type="PROSITE" id="PS00036">
    <property type="entry name" value="BZIP_BASIC"/>
    <property type="match status" value="1"/>
</dbReference>
<feature type="domain" description="BZIP" evidence="6">
    <location>
        <begin position="162"/>
        <end position="225"/>
    </location>
</feature>
<dbReference type="SUPFAM" id="SSF57959">
    <property type="entry name" value="Leucine zipper domain"/>
    <property type="match status" value="1"/>
</dbReference>
<feature type="region of interest" description="Disordered" evidence="5">
    <location>
        <begin position="63"/>
        <end position="126"/>
    </location>
</feature>
<dbReference type="CDD" id="cd14687">
    <property type="entry name" value="bZIP_ATF2"/>
    <property type="match status" value="1"/>
</dbReference>
<reference evidence="7 8" key="1">
    <citation type="submission" date="2023-01" db="EMBL/GenBank/DDBJ databases">
        <title>Analysis of 21 Apiospora genomes using comparative genomics revels a genus with tremendous synthesis potential of carbohydrate active enzymes and secondary metabolites.</title>
        <authorList>
            <person name="Sorensen T."/>
        </authorList>
    </citation>
    <scope>NUCLEOTIDE SEQUENCE [LARGE SCALE GENOMIC DNA]</scope>
    <source>
        <strain evidence="7 8">CBS 135458</strain>
    </source>
</reference>
<comment type="caution">
    <text evidence="7">The sequence shown here is derived from an EMBL/GenBank/DDBJ whole genome shotgun (WGS) entry which is preliminary data.</text>
</comment>
<dbReference type="InterPro" id="IPR002112">
    <property type="entry name" value="Leuzip_Jun"/>
</dbReference>
<dbReference type="GeneID" id="92095125"/>
<organism evidence="7 8">
    <name type="scientific">Apiospora phragmitis</name>
    <dbReference type="NCBI Taxonomy" id="2905665"/>
    <lineage>
        <taxon>Eukaryota</taxon>
        <taxon>Fungi</taxon>
        <taxon>Dikarya</taxon>
        <taxon>Ascomycota</taxon>
        <taxon>Pezizomycotina</taxon>
        <taxon>Sordariomycetes</taxon>
        <taxon>Xylariomycetidae</taxon>
        <taxon>Amphisphaeriales</taxon>
        <taxon>Apiosporaceae</taxon>
        <taxon>Apiospora</taxon>
    </lineage>
</organism>
<keyword evidence="8" id="KW-1185">Reference proteome</keyword>
<dbReference type="PROSITE" id="PS50217">
    <property type="entry name" value="BZIP"/>
    <property type="match status" value="1"/>
</dbReference>
<keyword evidence="4" id="KW-0804">Transcription</keyword>
<dbReference type="InterPro" id="IPR046347">
    <property type="entry name" value="bZIP_sf"/>
</dbReference>